<comment type="caution">
    <text evidence="1">The sequence shown here is derived from an EMBL/GenBank/DDBJ whole genome shotgun (WGS) entry which is preliminary data.</text>
</comment>
<evidence type="ECO:0000313" key="2">
    <source>
        <dbReference type="Proteomes" id="UP000638353"/>
    </source>
</evidence>
<dbReference type="InterPro" id="IPR038691">
    <property type="entry name" value="ComJ_sf"/>
</dbReference>
<sequence>MVTELELFADYHQIHVQDEESEDDLGEAWTDRTVADGIAVADGLIGIGTAVNVTVAVEVHVLTEEPADDIDAYDHVVEAGLDAPSGQLVVLGCSDYFDDAARFDVPEGWIRVRAARRNLAAAVAADIESGRSPATMEQIRLQIWPAPHAAPRVLRRWERAGV</sequence>
<dbReference type="AlphaFoldDB" id="A0A918WWM2"/>
<organism evidence="1 2">
    <name type="scientific">Streptomyces finlayi</name>
    <dbReference type="NCBI Taxonomy" id="67296"/>
    <lineage>
        <taxon>Bacteria</taxon>
        <taxon>Bacillati</taxon>
        <taxon>Actinomycetota</taxon>
        <taxon>Actinomycetes</taxon>
        <taxon>Kitasatosporales</taxon>
        <taxon>Streptomycetaceae</taxon>
        <taxon>Streptomyces</taxon>
    </lineage>
</organism>
<dbReference type="RefSeq" id="WP_189823601.1">
    <property type="nucleotide sequence ID" value="NZ_BMVC01000004.1"/>
</dbReference>
<dbReference type="Proteomes" id="UP000638353">
    <property type="component" value="Unassembled WGS sequence"/>
</dbReference>
<dbReference type="Gene3D" id="2.60.34.30">
    <property type="entry name" value="Competence, DNA-entry nuclease inhibitor, ComJ"/>
    <property type="match status" value="1"/>
</dbReference>
<reference evidence="1" key="2">
    <citation type="submission" date="2020-09" db="EMBL/GenBank/DDBJ databases">
        <authorList>
            <person name="Sun Q."/>
            <person name="Ohkuma M."/>
        </authorList>
    </citation>
    <scope>NUCLEOTIDE SEQUENCE</scope>
    <source>
        <strain evidence="1">JCM 4637</strain>
    </source>
</reference>
<dbReference type="EMBL" id="BMVC01000004">
    <property type="protein sequence ID" value="GHC90573.1"/>
    <property type="molecule type" value="Genomic_DNA"/>
</dbReference>
<evidence type="ECO:0000313" key="1">
    <source>
        <dbReference type="EMBL" id="GHC90573.1"/>
    </source>
</evidence>
<protein>
    <submittedName>
        <fullName evidence="1">Uncharacterized protein</fullName>
    </submittedName>
</protein>
<accession>A0A918WWM2</accession>
<reference evidence="1" key="1">
    <citation type="journal article" date="2014" name="Int. J. Syst. Evol. Microbiol.">
        <title>Complete genome sequence of Corynebacterium casei LMG S-19264T (=DSM 44701T), isolated from a smear-ripened cheese.</title>
        <authorList>
            <consortium name="US DOE Joint Genome Institute (JGI-PGF)"/>
            <person name="Walter F."/>
            <person name="Albersmeier A."/>
            <person name="Kalinowski J."/>
            <person name="Ruckert C."/>
        </authorList>
    </citation>
    <scope>NUCLEOTIDE SEQUENCE</scope>
    <source>
        <strain evidence="1">JCM 4637</strain>
    </source>
</reference>
<proteinExistence type="predicted"/>
<name>A0A918WWM2_9ACTN</name>
<gene>
    <name evidence="1" type="ORF">GCM10010334_24680</name>
</gene>